<dbReference type="GO" id="GO:0003677">
    <property type="term" value="F:DNA binding"/>
    <property type="evidence" value="ECO:0007669"/>
    <property type="project" value="InterPro"/>
</dbReference>
<dbReference type="GO" id="GO:0009036">
    <property type="term" value="F:type II site-specific deoxyribonuclease activity"/>
    <property type="evidence" value="ECO:0007669"/>
    <property type="project" value="InterPro"/>
</dbReference>
<dbReference type="InterPro" id="IPR019072">
    <property type="entry name" value="Restrct_endonuc_II_XamI"/>
</dbReference>
<reference evidence="1 2" key="1">
    <citation type="submission" date="2007-08" db="EMBL/GenBank/DDBJ databases">
        <title>Complete sequence of Roseiflexus castenholzii DSM 13941.</title>
        <authorList>
            <consortium name="US DOE Joint Genome Institute"/>
            <person name="Copeland A."/>
            <person name="Lucas S."/>
            <person name="Lapidus A."/>
            <person name="Barry K."/>
            <person name="Glavina del Rio T."/>
            <person name="Dalin E."/>
            <person name="Tice H."/>
            <person name="Pitluck S."/>
            <person name="Thompson L.S."/>
            <person name="Brettin T."/>
            <person name="Bruce D."/>
            <person name="Detter J.C."/>
            <person name="Han C."/>
            <person name="Tapia R."/>
            <person name="Schmutz J."/>
            <person name="Larimer F."/>
            <person name="Land M."/>
            <person name="Hauser L."/>
            <person name="Kyrpides N."/>
            <person name="Mikhailova N."/>
            <person name="Bryant D.A."/>
            <person name="Hanada S."/>
            <person name="Tsukatani Y."/>
            <person name="Richardson P."/>
        </authorList>
    </citation>
    <scope>NUCLEOTIDE SEQUENCE [LARGE SCALE GENOMIC DNA]</scope>
    <source>
        <strain evidence="2">DSM 13941 / HLO8</strain>
    </source>
</reference>
<dbReference type="EMBL" id="CP000804">
    <property type="protein sequence ID" value="ABU58308.1"/>
    <property type="molecule type" value="Genomic_DNA"/>
</dbReference>
<dbReference type="STRING" id="383372.Rcas_2225"/>
<dbReference type="Pfam" id="PF09572">
    <property type="entry name" value="RE_XamI"/>
    <property type="match status" value="1"/>
</dbReference>
<dbReference type="RefSeq" id="WP_012120732.1">
    <property type="nucleotide sequence ID" value="NC_009767.1"/>
</dbReference>
<dbReference type="KEGG" id="rca:Rcas_2225"/>
<dbReference type="HOGENOM" id="CLU_1585266_0_0_0"/>
<dbReference type="AlphaFoldDB" id="A7NLC5"/>
<evidence type="ECO:0000313" key="2">
    <source>
        <dbReference type="Proteomes" id="UP000000263"/>
    </source>
</evidence>
<dbReference type="GO" id="GO:0009307">
    <property type="term" value="P:DNA restriction-modification system"/>
    <property type="evidence" value="ECO:0007669"/>
    <property type="project" value="InterPro"/>
</dbReference>
<evidence type="ECO:0000313" key="1">
    <source>
        <dbReference type="EMBL" id="ABU58308.1"/>
    </source>
</evidence>
<dbReference type="Proteomes" id="UP000000263">
    <property type="component" value="Chromosome"/>
</dbReference>
<name>A7NLC5_ROSCS</name>
<protein>
    <submittedName>
        <fullName evidence="1">Uncharacterized protein</fullName>
    </submittedName>
</protein>
<accession>A7NLC5</accession>
<keyword evidence="2" id="KW-1185">Reference proteome</keyword>
<dbReference type="REBASE" id="16056">
    <property type="entry name" value="Rca13941ORF2225P"/>
</dbReference>
<sequence length="168" mass="18455">MEPGAYAFCLNVPVGKTQRVNIPIDVVIQPKKLRTDRLPIRIEARSAGDFTNKRRKEEATQNRRLQATYGKTVAFVLFLCGYFGNDYLGCAEGDRPGVGAQDRRFGQTGVGGSMQANQFCVKWSKINLAQRIDTPFGIQPSGACGDMRYPSPRAAESVLSSQFSVLSS</sequence>
<organism evidence="1 2">
    <name type="scientific">Roseiflexus castenholzii (strain DSM 13941 / HLO8)</name>
    <dbReference type="NCBI Taxonomy" id="383372"/>
    <lineage>
        <taxon>Bacteria</taxon>
        <taxon>Bacillati</taxon>
        <taxon>Chloroflexota</taxon>
        <taxon>Chloroflexia</taxon>
        <taxon>Chloroflexales</taxon>
        <taxon>Roseiflexineae</taxon>
        <taxon>Roseiflexaceae</taxon>
        <taxon>Roseiflexus</taxon>
    </lineage>
</organism>
<gene>
    <name evidence="1" type="ordered locus">Rcas_2225</name>
</gene>
<proteinExistence type="predicted"/>